<dbReference type="AlphaFoldDB" id="A0AAV1W1Z7"/>
<comment type="caution">
    <text evidence="1">The sequence shown here is derived from an EMBL/GenBank/DDBJ whole genome shotgun (WGS) entry which is preliminary data.</text>
</comment>
<gene>
    <name evidence="1" type="ORF">LLUT_LOCUS4181</name>
</gene>
<accession>A0AAV1W1Z7</accession>
<protein>
    <submittedName>
        <fullName evidence="1">Uncharacterized protein</fullName>
    </submittedName>
</protein>
<reference evidence="1 2" key="1">
    <citation type="submission" date="2024-03" db="EMBL/GenBank/DDBJ databases">
        <authorList>
            <person name="Martinez-Hernandez J."/>
        </authorList>
    </citation>
    <scope>NUCLEOTIDE SEQUENCE [LARGE SCALE GENOMIC DNA]</scope>
</reference>
<dbReference type="EMBL" id="CAXHTB010000003">
    <property type="protein sequence ID" value="CAL0303121.1"/>
    <property type="molecule type" value="Genomic_DNA"/>
</dbReference>
<evidence type="ECO:0000313" key="2">
    <source>
        <dbReference type="Proteomes" id="UP001497480"/>
    </source>
</evidence>
<proteinExistence type="predicted"/>
<sequence length="215" mass="23684">MKINLLRFLRVHDRGDSADRDGSKKDTTIGEFNRKRHCSENIDGFDNDFVEGIRNYGRVDTSSEEDATTVKYNTINHSNSGGSVADSNILRFRNIDKHLRGGLWELNVVEDGGAVVCDDNIARRGGDHLVHSLGVEAGANNISDEFRGGDVNMLDILLALVANGESVCGVEVLLVLLETQVHYNRECSNFQGVVATSCWIGIWVSVARRHDNVAV</sequence>
<dbReference type="Proteomes" id="UP001497480">
    <property type="component" value="Unassembled WGS sequence"/>
</dbReference>
<organism evidence="1 2">
    <name type="scientific">Lupinus luteus</name>
    <name type="common">European yellow lupine</name>
    <dbReference type="NCBI Taxonomy" id="3873"/>
    <lineage>
        <taxon>Eukaryota</taxon>
        <taxon>Viridiplantae</taxon>
        <taxon>Streptophyta</taxon>
        <taxon>Embryophyta</taxon>
        <taxon>Tracheophyta</taxon>
        <taxon>Spermatophyta</taxon>
        <taxon>Magnoliopsida</taxon>
        <taxon>eudicotyledons</taxon>
        <taxon>Gunneridae</taxon>
        <taxon>Pentapetalae</taxon>
        <taxon>rosids</taxon>
        <taxon>fabids</taxon>
        <taxon>Fabales</taxon>
        <taxon>Fabaceae</taxon>
        <taxon>Papilionoideae</taxon>
        <taxon>50 kb inversion clade</taxon>
        <taxon>genistoids sensu lato</taxon>
        <taxon>core genistoids</taxon>
        <taxon>Genisteae</taxon>
        <taxon>Lupinus</taxon>
    </lineage>
</organism>
<keyword evidence="2" id="KW-1185">Reference proteome</keyword>
<name>A0AAV1W1Z7_LUPLU</name>
<evidence type="ECO:0000313" key="1">
    <source>
        <dbReference type="EMBL" id="CAL0303121.1"/>
    </source>
</evidence>